<keyword evidence="1" id="KW-0812">Transmembrane</keyword>
<evidence type="ECO:0000256" key="1">
    <source>
        <dbReference type="SAM" id="Phobius"/>
    </source>
</evidence>
<feature type="transmembrane region" description="Helical" evidence="1">
    <location>
        <begin position="21"/>
        <end position="42"/>
    </location>
</feature>
<keyword evidence="1" id="KW-0472">Membrane</keyword>
<protein>
    <submittedName>
        <fullName evidence="2">Uncharacterized protein</fullName>
    </submittedName>
</protein>
<keyword evidence="1" id="KW-1133">Transmembrane helix</keyword>
<organism evidence="2 3">
    <name type="scientific">Limnohabitans curvus</name>
    <dbReference type="NCBI Taxonomy" id="323423"/>
    <lineage>
        <taxon>Bacteria</taxon>
        <taxon>Pseudomonadati</taxon>
        <taxon>Pseudomonadota</taxon>
        <taxon>Betaproteobacteria</taxon>
        <taxon>Burkholderiales</taxon>
        <taxon>Comamonadaceae</taxon>
        <taxon>Limnohabitans</taxon>
    </lineage>
</organism>
<dbReference type="RefSeq" id="WP_108401468.1">
    <property type="nucleotide sequence ID" value="NZ_NESP01000001.1"/>
</dbReference>
<comment type="caution">
    <text evidence="2">The sequence shown here is derived from an EMBL/GenBank/DDBJ whole genome shotgun (WGS) entry which is preliminary data.</text>
</comment>
<keyword evidence="3" id="KW-1185">Reference proteome</keyword>
<proteinExistence type="predicted"/>
<dbReference type="Proteomes" id="UP000251341">
    <property type="component" value="Unassembled WGS sequence"/>
</dbReference>
<feature type="transmembrane region" description="Helical" evidence="1">
    <location>
        <begin position="62"/>
        <end position="89"/>
    </location>
</feature>
<evidence type="ECO:0000313" key="3">
    <source>
        <dbReference type="Proteomes" id="UP000251341"/>
    </source>
</evidence>
<accession>A0A315EM98</accession>
<name>A0A315EM98_9BURK</name>
<sequence length="115" mass="12805">MKYLKKLDGFQRSPAGLEWQIWKKLHIILVVGTALPLLASAGAYVLDGLDSATQNARAVEQFFYVMLGVVMLHWTLVLTLAIGCVIVMLMKGPAYVADAYEMEELPLGSEKHIQR</sequence>
<reference evidence="2 3" key="1">
    <citation type="submission" date="2017-04" db="EMBL/GenBank/DDBJ databases">
        <title>Unexpected and diverse lifestyles within the genus Limnohabitans.</title>
        <authorList>
            <person name="Kasalicky V."/>
            <person name="Mehrshad M."/>
            <person name="Andrei S.-A."/>
            <person name="Salcher M."/>
            <person name="Kratochvilova H."/>
            <person name="Simek K."/>
            <person name="Ghai R."/>
        </authorList>
    </citation>
    <scope>NUCLEOTIDE SEQUENCE [LARGE SCALE GENOMIC DNA]</scope>
    <source>
        <strain evidence="2 3">MWH-C5</strain>
    </source>
</reference>
<evidence type="ECO:0000313" key="2">
    <source>
        <dbReference type="EMBL" id="PUE58319.1"/>
    </source>
</evidence>
<dbReference type="EMBL" id="NESP01000001">
    <property type="protein sequence ID" value="PUE58319.1"/>
    <property type="molecule type" value="Genomic_DNA"/>
</dbReference>
<dbReference type="AlphaFoldDB" id="A0A315EM98"/>
<gene>
    <name evidence="2" type="ORF">B9Z44_01095</name>
</gene>